<feature type="domain" description="AMP-binding enzyme C-terminal" evidence="6">
    <location>
        <begin position="541"/>
        <end position="609"/>
    </location>
</feature>
<dbReference type="GO" id="GO:0006629">
    <property type="term" value="P:lipid metabolic process"/>
    <property type="evidence" value="ECO:0007669"/>
    <property type="project" value="InterPro"/>
</dbReference>
<evidence type="ECO:0000259" key="7">
    <source>
        <dbReference type="Pfam" id="PF16177"/>
    </source>
</evidence>
<evidence type="ECO:0000256" key="1">
    <source>
        <dbReference type="ARBA" id="ARBA00006432"/>
    </source>
</evidence>
<proteinExistence type="inferred from homology"/>
<comment type="similarity">
    <text evidence="1">Belongs to the ATP-dependent AMP-binding enzyme family.</text>
</comment>
<comment type="caution">
    <text evidence="8">The sequence shown here is derived from an EMBL/GenBank/DDBJ whole genome shotgun (WGS) entry which is preliminary data.</text>
</comment>
<sequence length="650" mass="71422">TEILWEPGPGEREQSLMARFDQRVRDAGERVGAGYEGLWEWSTDHPDRFWPALADFFEVRFASPWTRVLDGPMPTTQWFPGATLNYAAYLLQGSRPGGLAIIFRNEEGLRITLTNEELREAVGALARDLEASGVGVGDRVVAYLPNHPAAVVALLAASSLGAVFSSASPDFGVEGVLDRFGQIEPRALIATDGYPYAGKRHDVRDRVRAIAARLPTLRRTIVVPYLGQDADLDGLPNPVDYRDLLRETRIAPAYRMLGFDHPLAILYSSGTTGKPKCMIHRQGGVLLQHLKEQGLHTDIRAGDRVFYFTTTGWMMWNWLVSALALGATLVLYDGSPTHPHKGTLLEMADQEAIRIFGTSARYLLTLEKNGIRSGRGMRLATVSTILSTGSPLAPGQFDYVYQKLKPDVRLCSISGGTDIVSCFALGNPVVPIRRGEIQSRGLGMRVEIYDPAGRSVIDETGELVCTRPFPTMPLGFWKDPTGARYRAAYFERFPGVWCHGDTARITPSGGIVITGRSDTVLNPGGVRIGTAEIYRQVETFDEVVEAVAVGQPFEGSERILLFVVLKPGVTLDPDLEHRIRSRIREELSPRHVPAQILAVPDIPKTRSGKISEMAVRQVIREEAVTNTSALANPEALEAFRGSLRRGAGLD</sequence>
<gene>
    <name evidence="8" type="ORF">B1B_12818</name>
</gene>
<evidence type="ECO:0000256" key="2">
    <source>
        <dbReference type="ARBA" id="ARBA00022598"/>
    </source>
</evidence>
<dbReference type="Gene3D" id="3.30.300.30">
    <property type="match status" value="1"/>
</dbReference>
<dbReference type="PROSITE" id="PS00455">
    <property type="entry name" value="AMP_BINDING"/>
    <property type="match status" value="1"/>
</dbReference>
<feature type="domain" description="AMP-dependent synthetase/ligase" evidence="5">
    <location>
        <begin position="100"/>
        <end position="468"/>
    </location>
</feature>
<dbReference type="AlphaFoldDB" id="T0ZCR0"/>
<dbReference type="NCBIfam" id="TIGR01217">
    <property type="entry name" value="ac_ac_CoA_syn"/>
    <property type="match status" value="1"/>
</dbReference>
<dbReference type="Pfam" id="PF00501">
    <property type="entry name" value="AMP-binding"/>
    <property type="match status" value="1"/>
</dbReference>
<dbReference type="InterPro" id="IPR032387">
    <property type="entry name" value="ACAS_N"/>
</dbReference>
<dbReference type="EMBL" id="AUZY01008424">
    <property type="protein sequence ID" value="EQD45931.1"/>
    <property type="molecule type" value="Genomic_DNA"/>
</dbReference>
<dbReference type="InterPro" id="IPR000873">
    <property type="entry name" value="AMP-dep_synth/lig_dom"/>
</dbReference>
<dbReference type="Pfam" id="PF13193">
    <property type="entry name" value="AMP-binding_C"/>
    <property type="match status" value="1"/>
</dbReference>
<dbReference type="InterPro" id="IPR025110">
    <property type="entry name" value="AMP-bd_C"/>
</dbReference>
<evidence type="ECO:0000259" key="5">
    <source>
        <dbReference type="Pfam" id="PF00501"/>
    </source>
</evidence>
<dbReference type="SUPFAM" id="SSF56801">
    <property type="entry name" value="Acetyl-CoA synthetase-like"/>
    <property type="match status" value="1"/>
</dbReference>
<dbReference type="Gene3D" id="3.40.50.12780">
    <property type="entry name" value="N-terminal domain of ligase-like"/>
    <property type="match status" value="1"/>
</dbReference>
<dbReference type="InterPro" id="IPR045851">
    <property type="entry name" value="AMP-bd_C_sf"/>
</dbReference>
<dbReference type="PANTHER" id="PTHR42921">
    <property type="entry name" value="ACETOACETYL-COA SYNTHETASE"/>
    <property type="match status" value="1"/>
</dbReference>
<name>T0ZCR0_9ZZZZ</name>
<keyword evidence="4" id="KW-0067">ATP-binding</keyword>
<evidence type="ECO:0000256" key="3">
    <source>
        <dbReference type="ARBA" id="ARBA00022741"/>
    </source>
</evidence>
<dbReference type="GO" id="GO:0030729">
    <property type="term" value="F:acetoacetate-CoA ligase activity"/>
    <property type="evidence" value="ECO:0007669"/>
    <property type="project" value="InterPro"/>
</dbReference>
<evidence type="ECO:0000256" key="4">
    <source>
        <dbReference type="ARBA" id="ARBA00022840"/>
    </source>
</evidence>
<feature type="non-terminal residue" evidence="8">
    <location>
        <position position="1"/>
    </location>
</feature>
<dbReference type="Pfam" id="PF16177">
    <property type="entry name" value="ACAS_N"/>
    <property type="match status" value="1"/>
</dbReference>
<feature type="domain" description="Acetyl-coenzyme A synthetase N-terminal" evidence="7">
    <location>
        <begin position="35"/>
        <end position="87"/>
    </location>
</feature>
<keyword evidence="3" id="KW-0547">Nucleotide-binding</keyword>
<dbReference type="InterPro" id="IPR042099">
    <property type="entry name" value="ANL_N_sf"/>
</dbReference>
<keyword evidence="2" id="KW-0436">Ligase</keyword>
<evidence type="ECO:0000259" key="6">
    <source>
        <dbReference type="Pfam" id="PF13193"/>
    </source>
</evidence>
<dbReference type="InterPro" id="IPR020845">
    <property type="entry name" value="AMP-binding_CS"/>
</dbReference>
<protein>
    <submittedName>
        <fullName evidence="8">Acetoacetyl-CoA synthetase</fullName>
    </submittedName>
</protein>
<dbReference type="GO" id="GO:0005524">
    <property type="term" value="F:ATP binding"/>
    <property type="evidence" value="ECO:0007669"/>
    <property type="project" value="UniProtKB-KW"/>
</dbReference>
<dbReference type="InterPro" id="IPR005914">
    <property type="entry name" value="Acac_CoA_synth"/>
</dbReference>
<reference evidence="8" key="1">
    <citation type="submission" date="2013-08" db="EMBL/GenBank/DDBJ databases">
        <authorList>
            <person name="Mendez C."/>
            <person name="Richter M."/>
            <person name="Ferrer M."/>
            <person name="Sanchez J."/>
        </authorList>
    </citation>
    <scope>NUCLEOTIDE SEQUENCE</scope>
</reference>
<dbReference type="NCBIfam" id="NF002937">
    <property type="entry name" value="PRK03584.1"/>
    <property type="match status" value="1"/>
</dbReference>
<organism evidence="8">
    <name type="scientific">mine drainage metagenome</name>
    <dbReference type="NCBI Taxonomy" id="410659"/>
    <lineage>
        <taxon>unclassified sequences</taxon>
        <taxon>metagenomes</taxon>
        <taxon>ecological metagenomes</taxon>
    </lineage>
</organism>
<accession>T0ZCR0</accession>
<evidence type="ECO:0000313" key="8">
    <source>
        <dbReference type="EMBL" id="EQD45931.1"/>
    </source>
</evidence>
<reference evidence="8" key="2">
    <citation type="journal article" date="2014" name="ISME J.">
        <title>Microbial stratification in low pH oxic and suboxic macroscopic growths along an acid mine drainage.</title>
        <authorList>
            <person name="Mendez-Garcia C."/>
            <person name="Mesa V."/>
            <person name="Sprenger R.R."/>
            <person name="Richter M."/>
            <person name="Diez M.S."/>
            <person name="Solano J."/>
            <person name="Bargiela R."/>
            <person name="Golyshina O.V."/>
            <person name="Manteca A."/>
            <person name="Ramos J.L."/>
            <person name="Gallego J.R."/>
            <person name="Llorente I."/>
            <person name="Martins Dos Santos V.A."/>
            <person name="Jensen O.N."/>
            <person name="Pelaez A.I."/>
            <person name="Sanchez J."/>
            <person name="Ferrer M."/>
        </authorList>
    </citation>
    <scope>NUCLEOTIDE SEQUENCE</scope>
</reference>
<dbReference type="PANTHER" id="PTHR42921:SF1">
    <property type="entry name" value="ACETOACETYL-COA SYNTHETASE"/>
    <property type="match status" value="1"/>
</dbReference>